<dbReference type="RefSeq" id="WP_343897501.1">
    <property type="nucleotide sequence ID" value="NZ_BAAAFZ010000073.1"/>
</dbReference>
<feature type="domain" description="Response regulatory" evidence="8">
    <location>
        <begin position="3"/>
        <end position="117"/>
    </location>
</feature>
<dbReference type="Pfam" id="PF00486">
    <property type="entry name" value="Trans_reg_C"/>
    <property type="match status" value="1"/>
</dbReference>
<evidence type="ECO:0000256" key="6">
    <source>
        <dbReference type="PROSITE-ProRule" id="PRU00169"/>
    </source>
</evidence>
<dbReference type="PROSITE" id="PS50110">
    <property type="entry name" value="RESPONSE_REGULATORY"/>
    <property type="match status" value="1"/>
</dbReference>
<evidence type="ECO:0000256" key="3">
    <source>
        <dbReference type="ARBA" id="ARBA00023015"/>
    </source>
</evidence>
<evidence type="ECO:0000256" key="5">
    <source>
        <dbReference type="ARBA" id="ARBA00023163"/>
    </source>
</evidence>
<protein>
    <submittedName>
        <fullName evidence="10">Response regulator transcription factor</fullName>
    </submittedName>
</protein>
<keyword evidence="5" id="KW-0804">Transcription</keyword>
<gene>
    <name evidence="10" type="ORF">GCM10009416_43310</name>
</gene>
<feature type="domain" description="OmpR/PhoB-type" evidence="9">
    <location>
        <begin position="126"/>
        <end position="224"/>
    </location>
</feature>
<dbReference type="Gene3D" id="3.40.50.2300">
    <property type="match status" value="1"/>
</dbReference>
<dbReference type="InterPro" id="IPR036388">
    <property type="entry name" value="WH-like_DNA-bd_sf"/>
</dbReference>
<evidence type="ECO:0000259" key="9">
    <source>
        <dbReference type="PROSITE" id="PS51755"/>
    </source>
</evidence>
<dbReference type="InterPro" id="IPR039420">
    <property type="entry name" value="WalR-like"/>
</dbReference>
<accession>A0ABN1FZ88</accession>
<comment type="caution">
    <text evidence="10">The sequence shown here is derived from an EMBL/GenBank/DDBJ whole genome shotgun (WGS) entry which is preliminary data.</text>
</comment>
<keyword evidence="1 6" id="KW-0597">Phosphoprotein</keyword>
<name>A0ABN1FZ88_9PROT</name>
<keyword evidence="2" id="KW-0902">Two-component regulatory system</keyword>
<dbReference type="SUPFAM" id="SSF46894">
    <property type="entry name" value="C-terminal effector domain of the bipartite response regulators"/>
    <property type="match status" value="1"/>
</dbReference>
<keyword evidence="3" id="KW-0805">Transcription regulation</keyword>
<evidence type="ECO:0000313" key="11">
    <source>
        <dbReference type="Proteomes" id="UP001501588"/>
    </source>
</evidence>
<dbReference type="EMBL" id="BAAAFZ010000073">
    <property type="protein sequence ID" value="GAA0600666.1"/>
    <property type="molecule type" value="Genomic_DNA"/>
</dbReference>
<dbReference type="InterPro" id="IPR016032">
    <property type="entry name" value="Sig_transdc_resp-reg_C-effctor"/>
</dbReference>
<dbReference type="SMART" id="SM00448">
    <property type="entry name" value="REC"/>
    <property type="match status" value="1"/>
</dbReference>
<dbReference type="PROSITE" id="PS51755">
    <property type="entry name" value="OMPR_PHOB"/>
    <property type="match status" value="1"/>
</dbReference>
<reference evidence="10 11" key="1">
    <citation type="journal article" date="2019" name="Int. J. Syst. Evol. Microbiol.">
        <title>The Global Catalogue of Microorganisms (GCM) 10K type strain sequencing project: providing services to taxonomists for standard genome sequencing and annotation.</title>
        <authorList>
            <consortium name="The Broad Institute Genomics Platform"/>
            <consortium name="The Broad Institute Genome Sequencing Center for Infectious Disease"/>
            <person name="Wu L."/>
            <person name="Ma J."/>
        </authorList>
    </citation>
    <scope>NUCLEOTIDE SEQUENCE [LARGE SCALE GENOMIC DNA]</scope>
    <source>
        <strain evidence="10 11">JCM 9933</strain>
    </source>
</reference>
<organism evidence="10 11">
    <name type="scientific">Craurococcus roseus</name>
    <dbReference type="NCBI Taxonomy" id="77585"/>
    <lineage>
        <taxon>Bacteria</taxon>
        <taxon>Pseudomonadati</taxon>
        <taxon>Pseudomonadota</taxon>
        <taxon>Alphaproteobacteria</taxon>
        <taxon>Acetobacterales</taxon>
        <taxon>Acetobacteraceae</taxon>
        <taxon>Craurococcus</taxon>
    </lineage>
</organism>
<keyword evidence="4 7" id="KW-0238">DNA-binding</keyword>
<dbReference type="CDD" id="cd00383">
    <property type="entry name" value="trans_reg_C"/>
    <property type="match status" value="1"/>
</dbReference>
<keyword evidence="11" id="KW-1185">Reference proteome</keyword>
<dbReference type="PANTHER" id="PTHR48111">
    <property type="entry name" value="REGULATOR OF RPOS"/>
    <property type="match status" value="1"/>
</dbReference>
<sequence length="241" mass="26489">MAKILMVEDDPRIASFVKRGLEAEGHTVDLATDGETALEMARGLSYPLVVLDRMLPGMDGLEVCRTLRLERRDCCVLMLTAKDGVRDKIDGLKDGADDYLTKPFAFDELVARIDALLRRASKPAAELVLRVADLVLDPGVKQVRRGSREIALTAREFTLLAYLMAHAGTVVSRARLLSNVWEISFDPGTKVVDVYIRYLRQKIDADGETPLIKTVRGFGYMIAGEPDGSGDRSAPQDTGPP</sequence>
<feature type="modified residue" description="4-aspartylphosphate" evidence="6">
    <location>
        <position position="52"/>
    </location>
</feature>
<proteinExistence type="predicted"/>
<dbReference type="Pfam" id="PF00072">
    <property type="entry name" value="Response_reg"/>
    <property type="match status" value="1"/>
</dbReference>
<dbReference type="SMART" id="SM00862">
    <property type="entry name" value="Trans_reg_C"/>
    <property type="match status" value="1"/>
</dbReference>
<dbReference type="SUPFAM" id="SSF52172">
    <property type="entry name" value="CheY-like"/>
    <property type="match status" value="1"/>
</dbReference>
<dbReference type="Gene3D" id="6.10.250.690">
    <property type="match status" value="1"/>
</dbReference>
<evidence type="ECO:0000256" key="4">
    <source>
        <dbReference type="ARBA" id="ARBA00023125"/>
    </source>
</evidence>
<evidence type="ECO:0000256" key="2">
    <source>
        <dbReference type="ARBA" id="ARBA00023012"/>
    </source>
</evidence>
<evidence type="ECO:0000256" key="1">
    <source>
        <dbReference type="ARBA" id="ARBA00022553"/>
    </source>
</evidence>
<dbReference type="InterPro" id="IPR011006">
    <property type="entry name" value="CheY-like_superfamily"/>
</dbReference>
<evidence type="ECO:0000313" key="10">
    <source>
        <dbReference type="EMBL" id="GAA0600666.1"/>
    </source>
</evidence>
<dbReference type="PANTHER" id="PTHR48111:SF22">
    <property type="entry name" value="REGULATOR OF RPOS"/>
    <property type="match status" value="1"/>
</dbReference>
<evidence type="ECO:0000259" key="8">
    <source>
        <dbReference type="PROSITE" id="PS50110"/>
    </source>
</evidence>
<dbReference type="InterPro" id="IPR001789">
    <property type="entry name" value="Sig_transdc_resp-reg_receiver"/>
</dbReference>
<dbReference type="Gene3D" id="1.10.10.10">
    <property type="entry name" value="Winged helix-like DNA-binding domain superfamily/Winged helix DNA-binding domain"/>
    <property type="match status" value="1"/>
</dbReference>
<feature type="DNA-binding region" description="OmpR/PhoB-type" evidence="7">
    <location>
        <begin position="126"/>
        <end position="224"/>
    </location>
</feature>
<dbReference type="Proteomes" id="UP001501588">
    <property type="component" value="Unassembled WGS sequence"/>
</dbReference>
<dbReference type="InterPro" id="IPR001867">
    <property type="entry name" value="OmpR/PhoB-type_DNA-bd"/>
</dbReference>
<evidence type="ECO:0000256" key="7">
    <source>
        <dbReference type="PROSITE-ProRule" id="PRU01091"/>
    </source>
</evidence>